<proteinExistence type="predicted"/>
<organism evidence="1 2">
    <name type="scientific">H2BulkLitter1223 virus</name>
    <dbReference type="NCBI Taxonomy" id="2847101"/>
    <lineage>
        <taxon>Viruses</taxon>
        <taxon>Riboviria</taxon>
        <taxon>Orthornavirae</taxon>
        <taxon>Negarnaviricota</taxon>
        <taxon>Haploviricotina</taxon>
        <taxon>Monjiviricetes</taxon>
        <taxon>Mononegavirales</taxon>
        <taxon>Mymonaviridae</taxon>
        <taxon>Hubramonavirus</taxon>
        <taxon>Hubramonavirus terrae</taxon>
    </lineage>
</organism>
<keyword evidence="2" id="KW-1185">Reference proteome</keyword>
<sequence>MAELQKMSTTDYTKFAMAVKTQVNDVMSAGYEAAEEKKERGRQLWDLSQMSAVLRLQCFKMRHGNLTPEQTSALKPPIPDLRARDGTRVTKEYIQTTLIETKDHLLTLYKENQRLKLLIKSMGAKATPIPEETDSVIGPAQDLWNDPTEIGRILGELDLDDEELVF</sequence>
<accession>A0A514D4X2</accession>
<reference evidence="1 2" key="1">
    <citation type="submission" date="2019-05" db="EMBL/GenBank/DDBJ databases">
        <title>Metatranscriptomic reconstruction reveals RNA viruses with the potential to shape carbon cycling in soil.</title>
        <authorList>
            <person name="Starr E.P."/>
            <person name="Nuccio E."/>
            <person name="Pett-Ridge J."/>
            <person name="Banfield J.F."/>
            <person name="Firestone M.K."/>
        </authorList>
    </citation>
    <scope>NUCLEOTIDE SEQUENCE [LARGE SCALE GENOMIC DNA]</scope>
    <source>
        <strain evidence="1">H2_Bulk_Litter_12_scaffold_23</strain>
    </source>
</reference>
<gene>
    <name evidence="1" type="ORF">H2BulkLitter1223_000004</name>
</gene>
<evidence type="ECO:0000313" key="1">
    <source>
        <dbReference type="EMBL" id="QDH88670.1"/>
    </source>
</evidence>
<evidence type="ECO:0000313" key="2">
    <source>
        <dbReference type="Proteomes" id="UP000679046"/>
    </source>
</evidence>
<dbReference type="EMBL" id="MN034260">
    <property type="protein sequence ID" value="QDH88670.1"/>
    <property type="molecule type" value="Genomic_RNA"/>
</dbReference>
<dbReference type="Proteomes" id="UP000679046">
    <property type="component" value="Segment"/>
</dbReference>
<protein>
    <submittedName>
        <fullName evidence="1">Uncharacterized protein</fullName>
    </submittedName>
</protein>
<name>A0A514D4X2_9MONO</name>